<sequence>MGLEPLPHSSPEPTKKAELRRSASESSRVSRDLFQYRFIDGNNFQLKQPNQSGNVRRDNAAIETNTTASNVRPVDPMEHSRRSEQPKSSHRGPGASPWKSSQQRKSFFDSEDFFPEPKQTVSVYGEIERRLKMRGIDEPSKDLETLKQILEALQLKGLLHTKKPSEQISRRNLVHKRSFSSDEYPIVVMKPSRSPINRRIGNDSPPSSFRCRAGVRRNVNIAGENLPTVSPRRERPDQGRARNSSSSPTRSESSVKSTNSLVRRKPLSIETPRKTNEPVEQRRVSPVHSPKLSWRRSGPASDQTTTIRSPRNKKPTAEIYPKDEIESSECSVSTSSQTDTAEFVNITSLGMLRPKMEEHKEGRTLLERCDKLLHSIAEITATELQPSPVSVLDSSFYKDESSSPSPVMKRSIDFKDQPGEFEEEIWSPASSPVQSKSEDKSDDCDFIYISEILRAFNYLPQDSDIFLLLEKQQYLKGKDTSKVSRLQRRLIFDTISEILDRKKQLPPWKVFPLSNSGTGKPLLQQIWSEFQKIRERDTAEDLFEVVCGVLRKDLAGDTINGWGDCPVEMSEMVLDIERLIFKDLVGETIRDLAAFAGKSMVYAPRRKLVF</sequence>
<feature type="compositionally biased region" description="Basic and acidic residues" evidence="1">
    <location>
        <begin position="13"/>
        <end position="31"/>
    </location>
</feature>
<evidence type="ECO:0000313" key="3">
    <source>
        <dbReference type="EMBL" id="MPA51079.1"/>
    </source>
</evidence>
<reference evidence="3" key="1">
    <citation type="submission" date="2019-08" db="EMBL/GenBank/DDBJ databases">
        <title>Reference gene set and small RNA set construction with multiple tissues from Davidia involucrata Baill.</title>
        <authorList>
            <person name="Yang H."/>
            <person name="Zhou C."/>
            <person name="Li G."/>
            <person name="Wang J."/>
            <person name="Gao P."/>
            <person name="Wang M."/>
            <person name="Wang R."/>
            <person name="Zhao Y."/>
        </authorList>
    </citation>
    <scope>NUCLEOTIDE SEQUENCE</scope>
    <source>
        <tissue evidence="3">Mixed with DoveR01_LX</tissue>
    </source>
</reference>
<feature type="compositionally biased region" description="Basic and acidic residues" evidence="1">
    <location>
        <begin position="75"/>
        <end position="87"/>
    </location>
</feature>
<dbReference type="PANTHER" id="PTHR31680:SF12">
    <property type="entry name" value="OS11G0587300 PROTEIN"/>
    <property type="match status" value="1"/>
</dbReference>
<evidence type="ECO:0000256" key="1">
    <source>
        <dbReference type="SAM" id="MobiDB-lite"/>
    </source>
</evidence>
<accession>A0A5B7A358</accession>
<proteinExistence type="predicted"/>
<feature type="region of interest" description="Disordered" evidence="1">
    <location>
        <begin position="194"/>
        <end position="317"/>
    </location>
</feature>
<evidence type="ECO:0000259" key="2">
    <source>
        <dbReference type="Pfam" id="PF14309"/>
    </source>
</evidence>
<dbReference type="EMBL" id="GHES01020520">
    <property type="protein sequence ID" value="MPA51079.1"/>
    <property type="molecule type" value="Transcribed_RNA"/>
</dbReference>
<dbReference type="PANTHER" id="PTHR31680">
    <property type="entry name" value="LONGIFOLIA PROTEIN"/>
    <property type="match status" value="1"/>
</dbReference>
<feature type="compositionally biased region" description="Polar residues" evidence="1">
    <location>
        <begin position="42"/>
        <end position="54"/>
    </location>
</feature>
<dbReference type="InterPro" id="IPR025486">
    <property type="entry name" value="DUF4378"/>
</dbReference>
<feature type="compositionally biased region" description="Basic and acidic residues" evidence="1">
    <location>
        <begin position="271"/>
        <end position="283"/>
    </location>
</feature>
<feature type="region of interest" description="Disordered" evidence="1">
    <location>
        <begin position="1"/>
        <end position="113"/>
    </location>
</feature>
<name>A0A5B7A358_DAVIN</name>
<dbReference type="GO" id="GO:0051513">
    <property type="term" value="P:regulation of monopolar cell growth"/>
    <property type="evidence" value="ECO:0007669"/>
    <property type="project" value="InterPro"/>
</dbReference>
<dbReference type="InterPro" id="IPR033334">
    <property type="entry name" value="LNG1/2"/>
</dbReference>
<feature type="compositionally biased region" description="Low complexity" evidence="1">
    <location>
        <begin position="244"/>
        <end position="257"/>
    </location>
</feature>
<protein>
    <submittedName>
        <fullName evidence="3">Putative Serine/arginine repetitive matrix protein 2 isoform 2</fullName>
    </submittedName>
</protein>
<feature type="compositionally biased region" description="Polar residues" evidence="1">
    <location>
        <begin position="300"/>
        <end position="309"/>
    </location>
</feature>
<feature type="domain" description="DUF4378" evidence="2">
    <location>
        <begin position="445"/>
        <end position="587"/>
    </location>
</feature>
<dbReference type="AlphaFoldDB" id="A0A5B7A358"/>
<dbReference type="Pfam" id="PF14309">
    <property type="entry name" value="DUF4378"/>
    <property type="match status" value="1"/>
</dbReference>
<organism evidence="3">
    <name type="scientific">Davidia involucrata</name>
    <name type="common">Dove tree</name>
    <dbReference type="NCBI Taxonomy" id="16924"/>
    <lineage>
        <taxon>Eukaryota</taxon>
        <taxon>Viridiplantae</taxon>
        <taxon>Streptophyta</taxon>
        <taxon>Embryophyta</taxon>
        <taxon>Tracheophyta</taxon>
        <taxon>Spermatophyta</taxon>
        <taxon>Magnoliopsida</taxon>
        <taxon>eudicotyledons</taxon>
        <taxon>Gunneridae</taxon>
        <taxon>Pentapetalae</taxon>
        <taxon>asterids</taxon>
        <taxon>Cornales</taxon>
        <taxon>Nyssaceae</taxon>
        <taxon>Davidia</taxon>
    </lineage>
</organism>
<feature type="compositionally biased region" description="Basic and acidic residues" evidence="1">
    <location>
        <begin position="231"/>
        <end position="240"/>
    </location>
</feature>
<gene>
    <name evidence="3" type="ORF">Din_020520</name>
</gene>